<sequence>MSSSRRQLVLLGIGHTNAHVVRQWQSDPIPNCDLVCISKFPTATYSGMLPGTLGNQFNDAEWRIDLSTLCERAGAKLILAATNGLDLDMGLVKFESHESVRFDALSIGVGSMPAGWSEHADQPSMVPIKPMQTFLQRLDTRLTERPIADGRPMQIAIVGGGVASVEIAFCLLQRLRSRFETYPFSITIYTSDSSVAGGMTAASVRKIERLLSKRGIQVVPNQRVTNVAEANLVLEDGQTHSADVVIWATGATAPPVLKKLGLELDDRGFVATSDTLQSLTDPRIFAVGDAGTILESPAPKAGVYAVRQSPILSHNLQAFFANESMQRFEPQSNFLKLLNTGDGKALLEYGRITVHAKWCWYLKNWIDQRFIRQFQESQQESRIQ</sequence>
<dbReference type="InterPro" id="IPR023753">
    <property type="entry name" value="FAD/NAD-binding_dom"/>
</dbReference>
<dbReference type="RefSeq" id="WP_230273857.1">
    <property type="nucleotide sequence ID" value="NZ_JAJKFW010000022.1"/>
</dbReference>
<keyword evidence="4" id="KW-0560">Oxidoreductase</keyword>
<organism evidence="6 7">
    <name type="scientific">Rhodopirellula halodulae</name>
    <dbReference type="NCBI Taxonomy" id="2894198"/>
    <lineage>
        <taxon>Bacteria</taxon>
        <taxon>Pseudomonadati</taxon>
        <taxon>Planctomycetota</taxon>
        <taxon>Planctomycetia</taxon>
        <taxon>Pirellulales</taxon>
        <taxon>Pirellulaceae</taxon>
        <taxon>Rhodopirellula</taxon>
    </lineage>
</organism>
<dbReference type="PANTHER" id="PTHR42913">
    <property type="entry name" value="APOPTOSIS-INDUCING FACTOR 1"/>
    <property type="match status" value="1"/>
</dbReference>
<dbReference type="PANTHER" id="PTHR42913:SF9">
    <property type="entry name" value="SLR1591 PROTEIN"/>
    <property type="match status" value="1"/>
</dbReference>
<reference evidence="6" key="1">
    <citation type="submission" date="2021-11" db="EMBL/GenBank/DDBJ databases">
        <title>Genome sequence.</title>
        <authorList>
            <person name="Sun Q."/>
        </authorList>
    </citation>
    <scope>NUCLEOTIDE SEQUENCE</scope>
    <source>
        <strain evidence="6">JC740</strain>
    </source>
</reference>
<evidence type="ECO:0000256" key="4">
    <source>
        <dbReference type="ARBA" id="ARBA00023002"/>
    </source>
</evidence>
<dbReference type="Proteomes" id="UP001430306">
    <property type="component" value="Unassembled WGS sequence"/>
</dbReference>
<dbReference type="InterPro" id="IPR017584">
    <property type="entry name" value="Pyridine_nucleo_diS_OxRdtase_N"/>
</dbReference>
<keyword evidence="7" id="KW-1185">Reference proteome</keyword>
<dbReference type="InterPro" id="IPR036188">
    <property type="entry name" value="FAD/NAD-bd_sf"/>
</dbReference>
<dbReference type="NCBIfam" id="TIGR03169">
    <property type="entry name" value="Nterm_to_SelD"/>
    <property type="match status" value="1"/>
</dbReference>
<dbReference type="Pfam" id="PF07992">
    <property type="entry name" value="Pyr_redox_2"/>
    <property type="match status" value="1"/>
</dbReference>
<feature type="domain" description="FAD/NAD(P)-binding" evidence="5">
    <location>
        <begin position="65"/>
        <end position="291"/>
    </location>
</feature>
<dbReference type="EMBL" id="JAJKFW010000022">
    <property type="protein sequence ID" value="MCC9642907.1"/>
    <property type="molecule type" value="Genomic_DNA"/>
</dbReference>
<keyword evidence="2" id="KW-0285">Flavoprotein</keyword>
<evidence type="ECO:0000256" key="2">
    <source>
        <dbReference type="ARBA" id="ARBA00022630"/>
    </source>
</evidence>
<accession>A0ABS8NIZ8</accession>
<protein>
    <submittedName>
        <fullName evidence="6">FAD-dependent oxidoreductase</fullName>
    </submittedName>
</protein>
<dbReference type="SUPFAM" id="SSF51905">
    <property type="entry name" value="FAD/NAD(P)-binding domain"/>
    <property type="match status" value="2"/>
</dbReference>
<dbReference type="InterPro" id="IPR051169">
    <property type="entry name" value="NADH-Q_oxidoreductase"/>
</dbReference>
<dbReference type="Gene3D" id="3.50.50.100">
    <property type="match status" value="1"/>
</dbReference>
<evidence type="ECO:0000313" key="6">
    <source>
        <dbReference type="EMBL" id="MCC9642907.1"/>
    </source>
</evidence>
<name>A0ABS8NIZ8_9BACT</name>
<evidence type="ECO:0000256" key="1">
    <source>
        <dbReference type="ARBA" id="ARBA00001974"/>
    </source>
</evidence>
<proteinExistence type="predicted"/>
<evidence type="ECO:0000256" key="3">
    <source>
        <dbReference type="ARBA" id="ARBA00022827"/>
    </source>
</evidence>
<keyword evidence="3" id="KW-0274">FAD</keyword>
<evidence type="ECO:0000259" key="5">
    <source>
        <dbReference type="Pfam" id="PF07992"/>
    </source>
</evidence>
<comment type="cofactor">
    <cofactor evidence="1">
        <name>FAD</name>
        <dbReference type="ChEBI" id="CHEBI:57692"/>
    </cofactor>
</comment>
<evidence type="ECO:0000313" key="7">
    <source>
        <dbReference type="Proteomes" id="UP001430306"/>
    </source>
</evidence>
<comment type="caution">
    <text evidence="6">The sequence shown here is derived from an EMBL/GenBank/DDBJ whole genome shotgun (WGS) entry which is preliminary data.</text>
</comment>
<gene>
    <name evidence="6" type="ORF">LOC71_11520</name>
</gene>